<gene>
    <name evidence="2" type="ORF">SAMN05421663_105137</name>
</gene>
<dbReference type="RefSeq" id="WP_244499323.1">
    <property type="nucleotide sequence ID" value="NZ_FMZB01000005.1"/>
</dbReference>
<dbReference type="PIRSF" id="PIRSF037227">
    <property type="entry name" value="Aminobenzoyl-glu_utiliz_pB"/>
    <property type="match status" value="1"/>
</dbReference>
<dbReference type="GO" id="GO:0016805">
    <property type="term" value="F:dipeptidase activity"/>
    <property type="evidence" value="ECO:0007669"/>
    <property type="project" value="TreeGrafter"/>
</dbReference>
<dbReference type="Proteomes" id="UP000198666">
    <property type="component" value="Unassembled WGS sequence"/>
</dbReference>
<evidence type="ECO:0000259" key="1">
    <source>
        <dbReference type="Pfam" id="PF07687"/>
    </source>
</evidence>
<proteinExistence type="predicted"/>
<protein>
    <submittedName>
        <fullName evidence="2">Aminobenzoyl-glutamate utilization protein B</fullName>
    </submittedName>
</protein>
<dbReference type="InterPro" id="IPR017439">
    <property type="entry name" value="Amidohydrolase"/>
</dbReference>
<sequence length="471" mass="51202">MLTSQNVYERISEILKGKRNELTAVSDRIWDFAETRYEEVQSAEILAATLEEEGFDVQRNAGEMETAFVASFGSGKPVIAFLGEFDALSGLSQQADSATKVPIVEGGNGHGCGHNLLGTGAMAAAMAVKQLMEENKLEGTVRYYGCPAEEGGGGKAFMARAGLFSDVDVALTWHPWDENQVYHARMLATCQVYFRFTGTSSHAAFSPHLGRSALDAVELMNIGSNFLREHIIPEGQLHYAITDAGGMSPNVVQPNAEVLYKIRAPKISEVAAILERVKDVARGAALMTGTEMEIQFDASSADLIPNATLGKLMHKHMEATEAPSYTEEEYAFAQEVQQTFSAEEKAAIQKNEDKILSRGILDFPSEPGFFRGSTDVGDVSWLVPTGQIYVTTCAFATPFHSWQLVTQGKSSIAHKGMLFTGKVLAASALELLQKPDLLEGIKAEHLANLDGETYQSLIPTNTKPAPIKRKK</sequence>
<dbReference type="GO" id="GO:0071713">
    <property type="term" value="F:para-aminobenzoyl-glutamate hydrolase activity"/>
    <property type="evidence" value="ECO:0007669"/>
    <property type="project" value="TreeGrafter"/>
</dbReference>
<dbReference type="Gene3D" id="3.30.70.360">
    <property type="match status" value="1"/>
</dbReference>
<dbReference type="EMBL" id="FMZB01000005">
    <property type="protein sequence ID" value="SDC93327.1"/>
    <property type="molecule type" value="Genomic_DNA"/>
</dbReference>
<dbReference type="PANTHER" id="PTHR30575:SF0">
    <property type="entry name" value="XAA-ARG DIPEPTIDASE"/>
    <property type="match status" value="1"/>
</dbReference>
<dbReference type="InterPro" id="IPR017145">
    <property type="entry name" value="Aminobenzoyl-glu_utiliz_pB"/>
</dbReference>
<dbReference type="InterPro" id="IPR011650">
    <property type="entry name" value="Peptidase_M20_dimer"/>
</dbReference>
<dbReference type="AlphaFoldDB" id="A0A1G6QNV1"/>
<dbReference type="FunFam" id="3.30.70.360:FF:000004">
    <property type="entry name" value="Peptidase M20 domain-containing protein 2"/>
    <property type="match status" value="1"/>
</dbReference>
<keyword evidence="3" id="KW-1185">Reference proteome</keyword>
<dbReference type="NCBIfam" id="TIGR01891">
    <property type="entry name" value="amidohydrolases"/>
    <property type="match status" value="1"/>
</dbReference>
<dbReference type="GO" id="GO:0046657">
    <property type="term" value="P:folic acid catabolic process"/>
    <property type="evidence" value="ECO:0007669"/>
    <property type="project" value="TreeGrafter"/>
</dbReference>
<organism evidence="2 3">
    <name type="scientific">Terribacillus halophilus</name>
    <dbReference type="NCBI Taxonomy" id="361279"/>
    <lineage>
        <taxon>Bacteria</taxon>
        <taxon>Bacillati</taxon>
        <taxon>Bacillota</taxon>
        <taxon>Bacilli</taxon>
        <taxon>Bacillales</taxon>
        <taxon>Bacillaceae</taxon>
        <taxon>Terribacillus</taxon>
    </lineage>
</organism>
<dbReference type="InterPro" id="IPR036264">
    <property type="entry name" value="Bact_exopeptidase_dim_dom"/>
</dbReference>
<dbReference type="InterPro" id="IPR002933">
    <property type="entry name" value="Peptidase_M20"/>
</dbReference>
<feature type="domain" description="Peptidase M20 dimerisation" evidence="1">
    <location>
        <begin position="190"/>
        <end position="282"/>
    </location>
</feature>
<dbReference type="InterPro" id="IPR052030">
    <property type="entry name" value="Peptidase_M20/M20A_hydrolases"/>
</dbReference>
<name>A0A1G6QNV1_9BACI</name>
<dbReference type="GO" id="GO:0005737">
    <property type="term" value="C:cytoplasm"/>
    <property type="evidence" value="ECO:0007669"/>
    <property type="project" value="TreeGrafter"/>
</dbReference>
<reference evidence="3" key="1">
    <citation type="submission" date="2016-10" db="EMBL/GenBank/DDBJ databases">
        <authorList>
            <person name="Varghese N."/>
            <person name="Submissions S."/>
        </authorList>
    </citation>
    <scope>NUCLEOTIDE SEQUENCE [LARGE SCALE GENOMIC DNA]</scope>
    <source>
        <strain evidence="3">DSM 21620</strain>
    </source>
</reference>
<dbReference type="PANTHER" id="PTHR30575">
    <property type="entry name" value="PEPTIDASE M20"/>
    <property type="match status" value="1"/>
</dbReference>
<evidence type="ECO:0000313" key="2">
    <source>
        <dbReference type="EMBL" id="SDC93327.1"/>
    </source>
</evidence>
<dbReference type="Pfam" id="PF07687">
    <property type="entry name" value="M20_dimer"/>
    <property type="match status" value="1"/>
</dbReference>
<dbReference type="Gene3D" id="3.40.630.10">
    <property type="entry name" value="Zn peptidases"/>
    <property type="match status" value="1"/>
</dbReference>
<dbReference type="SUPFAM" id="SSF53187">
    <property type="entry name" value="Zn-dependent exopeptidases"/>
    <property type="match status" value="1"/>
</dbReference>
<dbReference type="Pfam" id="PF01546">
    <property type="entry name" value="Peptidase_M20"/>
    <property type="match status" value="1"/>
</dbReference>
<dbReference type="STRING" id="361279.SAMN05421663_105137"/>
<evidence type="ECO:0000313" key="3">
    <source>
        <dbReference type="Proteomes" id="UP000198666"/>
    </source>
</evidence>
<accession>A0A1G6QNV1</accession>
<dbReference type="SUPFAM" id="SSF55031">
    <property type="entry name" value="Bacterial exopeptidase dimerisation domain"/>
    <property type="match status" value="1"/>
</dbReference>